<feature type="region of interest" description="Disordered" evidence="1">
    <location>
        <begin position="1"/>
        <end position="24"/>
    </location>
</feature>
<proteinExistence type="predicted"/>
<dbReference type="AlphaFoldDB" id="A0A8S1D6Y7"/>
<protein>
    <submittedName>
        <fullName evidence="2">Uncharacterized protein</fullName>
    </submittedName>
</protein>
<dbReference type="Proteomes" id="UP000494165">
    <property type="component" value="Unassembled WGS sequence"/>
</dbReference>
<evidence type="ECO:0000313" key="3">
    <source>
        <dbReference type="Proteomes" id="UP000494165"/>
    </source>
</evidence>
<evidence type="ECO:0000256" key="1">
    <source>
        <dbReference type="SAM" id="MobiDB-lite"/>
    </source>
</evidence>
<reference evidence="2 3" key="1">
    <citation type="submission" date="2020-04" db="EMBL/GenBank/DDBJ databases">
        <authorList>
            <person name="Alioto T."/>
            <person name="Alioto T."/>
            <person name="Gomez Garrido J."/>
        </authorList>
    </citation>
    <scope>NUCLEOTIDE SEQUENCE [LARGE SCALE GENOMIC DNA]</scope>
</reference>
<keyword evidence="3" id="KW-1185">Reference proteome</keyword>
<comment type="caution">
    <text evidence="2">The sequence shown here is derived from an EMBL/GenBank/DDBJ whole genome shotgun (WGS) entry which is preliminary data.</text>
</comment>
<accession>A0A8S1D6Y7</accession>
<evidence type="ECO:0000313" key="2">
    <source>
        <dbReference type="EMBL" id="CAB3379512.1"/>
    </source>
</evidence>
<sequence>MAVDSMLKEHRGQPYMSETCGRPTDRPTWTCRAIPTDCDWRLELARSLPLLASRASTPQACISEISGVTHERETDFNERKLFPLIL</sequence>
<organism evidence="2 3">
    <name type="scientific">Cloeon dipterum</name>
    <dbReference type="NCBI Taxonomy" id="197152"/>
    <lineage>
        <taxon>Eukaryota</taxon>
        <taxon>Metazoa</taxon>
        <taxon>Ecdysozoa</taxon>
        <taxon>Arthropoda</taxon>
        <taxon>Hexapoda</taxon>
        <taxon>Insecta</taxon>
        <taxon>Pterygota</taxon>
        <taxon>Palaeoptera</taxon>
        <taxon>Ephemeroptera</taxon>
        <taxon>Pisciforma</taxon>
        <taxon>Baetidae</taxon>
        <taxon>Cloeon</taxon>
    </lineage>
</organism>
<feature type="compositionally biased region" description="Basic and acidic residues" evidence="1">
    <location>
        <begin position="1"/>
        <end position="12"/>
    </location>
</feature>
<gene>
    <name evidence="2" type="ORF">CLODIP_2_CD16103</name>
</gene>
<dbReference type="EMBL" id="CADEPI010000187">
    <property type="protein sequence ID" value="CAB3379512.1"/>
    <property type="molecule type" value="Genomic_DNA"/>
</dbReference>
<name>A0A8S1D6Y7_9INSE</name>